<evidence type="ECO:0000256" key="1">
    <source>
        <dbReference type="SAM" id="MobiDB-lite"/>
    </source>
</evidence>
<accession>A0AAE1B188</accession>
<dbReference type="AlphaFoldDB" id="A0AAE1B188"/>
<dbReference type="EMBL" id="JAWDGP010000734">
    <property type="protein sequence ID" value="KAK3797949.1"/>
    <property type="molecule type" value="Genomic_DNA"/>
</dbReference>
<proteinExistence type="predicted"/>
<evidence type="ECO:0000313" key="2">
    <source>
        <dbReference type="EMBL" id="KAK3797949.1"/>
    </source>
</evidence>
<keyword evidence="3" id="KW-1185">Reference proteome</keyword>
<evidence type="ECO:0000313" key="3">
    <source>
        <dbReference type="Proteomes" id="UP001283361"/>
    </source>
</evidence>
<sequence length="108" mass="11938">MQQPSAGRLCQQHPPQQDLAVTADLPHPRQPGKNVRVQFPRPSKSVNVSPVEADIFPGNIPGRRCRMGYLRGVNQGPGALDQHTMAAPEEAENFIHLEAGYGFRWEGE</sequence>
<protein>
    <submittedName>
        <fullName evidence="2">Uncharacterized protein</fullName>
    </submittedName>
</protein>
<reference evidence="2" key="1">
    <citation type="journal article" date="2023" name="G3 (Bethesda)">
        <title>A reference genome for the long-term kleptoplast-retaining sea slug Elysia crispata morphotype clarki.</title>
        <authorList>
            <person name="Eastman K.E."/>
            <person name="Pendleton A.L."/>
            <person name="Shaikh M.A."/>
            <person name="Suttiyut T."/>
            <person name="Ogas R."/>
            <person name="Tomko P."/>
            <person name="Gavelis G."/>
            <person name="Widhalm J.R."/>
            <person name="Wisecaver J.H."/>
        </authorList>
    </citation>
    <scope>NUCLEOTIDE SEQUENCE</scope>
    <source>
        <strain evidence="2">ECLA1</strain>
    </source>
</reference>
<gene>
    <name evidence="2" type="ORF">RRG08_057402</name>
</gene>
<feature type="region of interest" description="Disordered" evidence="1">
    <location>
        <begin position="1"/>
        <end position="45"/>
    </location>
</feature>
<name>A0AAE1B188_9GAST</name>
<comment type="caution">
    <text evidence="2">The sequence shown here is derived from an EMBL/GenBank/DDBJ whole genome shotgun (WGS) entry which is preliminary data.</text>
</comment>
<organism evidence="2 3">
    <name type="scientific">Elysia crispata</name>
    <name type="common">lettuce slug</name>
    <dbReference type="NCBI Taxonomy" id="231223"/>
    <lineage>
        <taxon>Eukaryota</taxon>
        <taxon>Metazoa</taxon>
        <taxon>Spiralia</taxon>
        <taxon>Lophotrochozoa</taxon>
        <taxon>Mollusca</taxon>
        <taxon>Gastropoda</taxon>
        <taxon>Heterobranchia</taxon>
        <taxon>Euthyneura</taxon>
        <taxon>Panpulmonata</taxon>
        <taxon>Sacoglossa</taxon>
        <taxon>Placobranchoidea</taxon>
        <taxon>Plakobranchidae</taxon>
        <taxon>Elysia</taxon>
    </lineage>
</organism>
<dbReference type="Proteomes" id="UP001283361">
    <property type="component" value="Unassembled WGS sequence"/>
</dbReference>